<feature type="signal peptide" evidence="1">
    <location>
        <begin position="1"/>
        <end position="21"/>
    </location>
</feature>
<reference evidence="2" key="2">
    <citation type="submission" date="2021-04" db="EMBL/GenBank/DDBJ databases">
        <authorList>
            <person name="Zhang T."/>
            <person name="Zhang Y."/>
            <person name="Lu D."/>
            <person name="Zuo D."/>
            <person name="Du Z."/>
        </authorList>
    </citation>
    <scope>NUCLEOTIDE SEQUENCE</scope>
    <source>
        <strain evidence="2">JR1</strain>
    </source>
</reference>
<keyword evidence="3" id="KW-1185">Reference proteome</keyword>
<dbReference type="EMBL" id="JAGTAR010000008">
    <property type="protein sequence ID" value="MBR8535332.1"/>
    <property type="molecule type" value="Genomic_DNA"/>
</dbReference>
<gene>
    <name evidence="2" type="ORF">KDU71_07155</name>
</gene>
<name>A0A941IY14_9BACT</name>
<dbReference type="Proteomes" id="UP000679220">
    <property type="component" value="Unassembled WGS sequence"/>
</dbReference>
<comment type="caution">
    <text evidence="2">The sequence shown here is derived from an EMBL/GenBank/DDBJ whole genome shotgun (WGS) entry which is preliminary data.</text>
</comment>
<dbReference type="PROSITE" id="PS51257">
    <property type="entry name" value="PROKAR_LIPOPROTEIN"/>
    <property type="match status" value="1"/>
</dbReference>
<evidence type="ECO:0000313" key="2">
    <source>
        <dbReference type="EMBL" id="MBR8535332.1"/>
    </source>
</evidence>
<evidence type="ECO:0000313" key="3">
    <source>
        <dbReference type="Proteomes" id="UP000679220"/>
    </source>
</evidence>
<proteinExistence type="predicted"/>
<accession>A0A941IY14</accession>
<dbReference type="AlphaFoldDB" id="A0A941IY14"/>
<evidence type="ECO:0000256" key="1">
    <source>
        <dbReference type="SAM" id="SignalP"/>
    </source>
</evidence>
<protein>
    <submittedName>
        <fullName evidence="2">Uncharacterized protein</fullName>
    </submittedName>
</protein>
<dbReference type="RefSeq" id="WP_212189236.1">
    <property type="nucleotide sequence ID" value="NZ_JAGTAR010000008.1"/>
</dbReference>
<sequence length="358" mass="38712">MKNILLYSVLIVFISVFVACDDDDDTNFLPSTTVGVDVDEVTIFDSPFTVNFTTSNTNVSELVINGGEVADMKVAISDMKGSSTFDMTDFGSSWAIGKGESFSTTVDFGSSQSVSYFSVAVVEALAAELSAATIAEYDSAMSEVTLSGATMFNALGNVVVERKIITEAEPNPAFVEMDSDTPGNEYEYTEEYYGVDYNLNDTIVYKITATSGAHVETTMIELPVVSKMLPDVSAEALDATNSPFAFMPVKDGDDVGVLTFVSPRSISSADVMFVEIEEGNQVELFAELNTFSTLVEIVDAAALSATITDAAIGEVYAFMYDFEDVSYYGYMTITEIHSTDIGDAMDGIEFTYTQDVRQ</sequence>
<reference evidence="2" key="1">
    <citation type="journal article" date="2018" name="Int. J. Syst. Evol. Microbiol.">
        <title>Carboxylicivirga sediminis sp. nov., isolated from coastal sediment.</title>
        <authorList>
            <person name="Wang F.Q."/>
            <person name="Ren L.H."/>
            <person name="Zou R.J."/>
            <person name="Sun Y.Z."/>
            <person name="Liu X.J."/>
            <person name="Jiang F."/>
            <person name="Liu L.J."/>
        </authorList>
    </citation>
    <scope>NUCLEOTIDE SEQUENCE</scope>
    <source>
        <strain evidence="2">JR1</strain>
    </source>
</reference>
<organism evidence="2 3">
    <name type="scientific">Carboxylicivirga sediminis</name>
    <dbReference type="NCBI Taxonomy" id="2006564"/>
    <lineage>
        <taxon>Bacteria</taxon>
        <taxon>Pseudomonadati</taxon>
        <taxon>Bacteroidota</taxon>
        <taxon>Bacteroidia</taxon>
        <taxon>Marinilabiliales</taxon>
        <taxon>Marinilabiliaceae</taxon>
        <taxon>Carboxylicivirga</taxon>
    </lineage>
</organism>
<keyword evidence="1" id="KW-0732">Signal</keyword>
<feature type="chain" id="PRO_5037051880" evidence="1">
    <location>
        <begin position="22"/>
        <end position="358"/>
    </location>
</feature>